<gene>
    <name evidence="19" type="ORF">MAPG_04715</name>
</gene>
<feature type="binding site" description="axial binding residue" evidence="15">
    <location>
        <position position="45"/>
    </location>
    <ligand>
        <name>heme</name>
        <dbReference type="ChEBI" id="CHEBI:30413"/>
    </ligand>
    <ligandPart>
        <name>Fe</name>
        <dbReference type="ChEBI" id="CHEBI:18248"/>
    </ligandPart>
</feature>
<evidence type="ECO:0000313" key="21">
    <source>
        <dbReference type="Proteomes" id="UP000011715"/>
    </source>
</evidence>
<protein>
    <recommendedName>
        <fullName evidence="18">CFEM domain-containing protein</fullName>
    </recommendedName>
</protein>
<dbReference type="GO" id="GO:0005886">
    <property type="term" value="C:plasma membrane"/>
    <property type="evidence" value="ECO:0007669"/>
    <property type="project" value="UniProtKB-SubCell"/>
</dbReference>
<keyword evidence="4" id="KW-1003">Cell membrane</keyword>
<dbReference type="GO" id="GO:0046872">
    <property type="term" value="F:metal ion binding"/>
    <property type="evidence" value="ECO:0007669"/>
    <property type="project" value="UniProtKB-UniRule"/>
</dbReference>
<keyword evidence="7" id="KW-0336">GPI-anchor</keyword>
<dbReference type="EMBL" id="ADBL01001104">
    <property type="status" value="NOT_ANNOTATED_CDS"/>
    <property type="molecule type" value="Genomic_DNA"/>
</dbReference>
<dbReference type="AlphaFoldDB" id="A0A0C4DXG2"/>
<reference evidence="19" key="1">
    <citation type="submission" date="2010-05" db="EMBL/GenBank/DDBJ databases">
        <title>The Genome Sequence of Magnaporthe poae strain ATCC 64411.</title>
        <authorList>
            <consortium name="The Broad Institute Genome Sequencing Platform"/>
            <consortium name="Broad Institute Genome Sequencing Center for Infectious Disease"/>
            <person name="Ma L.-J."/>
            <person name="Dead R."/>
            <person name="Young S."/>
            <person name="Zeng Q."/>
            <person name="Koehrsen M."/>
            <person name="Alvarado L."/>
            <person name="Berlin A."/>
            <person name="Chapman S.B."/>
            <person name="Chen Z."/>
            <person name="Freedman E."/>
            <person name="Gellesch M."/>
            <person name="Goldberg J."/>
            <person name="Griggs A."/>
            <person name="Gujja S."/>
            <person name="Heilman E.R."/>
            <person name="Heiman D."/>
            <person name="Hepburn T."/>
            <person name="Howarth C."/>
            <person name="Jen D."/>
            <person name="Larson L."/>
            <person name="Mehta T."/>
            <person name="Neiman D."/>
            <person name="Pearson M."/>
            <person name="Roberts A."/>
            <person name="Saif S."/>
            <person name="Shea T."/>
            <person name="Shenoy N."/>
            <person name="Sisk P."/>
            <person name="Stolte C."/>
            <person name="Sykes S."/>
            <person name="Walk T."/>
            <person name="White J."/>
            <person name="Yandava C."/>
            <person name="Haas B."/>
            <person name="Nusbaum C."/>
            <person name="Birren B."/>
        </authorList>
    </citation>
    <scope>NUCLEOTIDE SEQUENCE</scope>
    <source>
        <strain evidence="19">ATCC 64411</strain>
    </source>
</reference>
<evidence type="ECO:0000256" key="6">
    <source>
        <dbReference type="ARBA" id="ARBA00022617"/>
    </source>
</evidence>
<name>A0A0C4DXG2_MAGP6</name>
<evidence type="ECO:0000256" key="16">
    <source>
        <dbReference type="SAM" id="MobiDB-lite"/>
    </source>
</evidence>
<evidence type="ECO:0000256" key="9">
    <source>
        <dbReference type="ARBA" id="ARBA00022729"/>
    </source>
</evidence>
<keyword evidence="21" id="KW-1185">Reference proteome</keyword>
<evidence type="ECO:0000313" key="19">
    <source>
        <dbReference type="EMBL" id="KLU85694.1"/>
    </source>
</evidence>
<evidence type="ECO:0000256" key="7">
    <source>
        <dbReference type="ARBA" id="ARBA00022622"/>
    </source>
</evidence>
<keyword evidence="9 17" id="KW-0732">Signal</keyword>
<evidence type="ECO:0000256" key="17">
    <source>
        <dbReference type="SAM" id="SignalP"/>
    </source>
</evidence>
<evidence type="ECO:0000256" key="8">
    <source>
        <dbReference type="ARBA" id="ARBA00022723"/>
    </source>
</evidence>
<evidence type="ECO:0000256" key="15">
    <source>
        <dbReference type="PROSITE-ProRule" id="PRU01356"/>
    </source>
</evidence>
<keyword evidence="13" id="KW-0325">Glycoprotein</keyword>
<keyword evidence="14" id="KW-0449">Lipoprotein</keyword>
<dbReference type="GO" id="GO:0098552">
    <property type="term" value="C:side of membrane"/>
    <property type="evidence" value="ECO:0007669"/>
    <property type="project" value="UniProtKB-KW"/>
</dbReference>
<keyword evidence="10 15" id="KW-0408">Iron</keyword>
<feature type="signal peptide" evidence="17">
    <location>
        <begin position="1"/>
        <end position="18"/>
    </location>
</feature>
<dbReference type="PANTHER" id="PTHR37928">
    <property type="entry name" value="CFEM DOMAIN PROTEIN (AFU_ORTHOLOGUE AFUA_6G14090)"/>
    <property type="match status" value="1"/>
</dbReference>
<keyword evidence="12 15" id="KW-1015">Disulfide bond</keyword>
<dbReference type="VEuPathDB" id="FungiDB:MAPG_04715"/>
<dbReference type="OrthoDB" id="3767534at2759"/>
<evidence type="ECO:0000256" key="10">
    <source>
        <dbReference type="ARBA" id="ARBA00023004"/>
    </source>
</evidence>
<dbReference type="InterPro" id="IPR008427">
    <property type="entry name" value="Extracellular_membr_CFEM_dom"/>
</dbReference>
<proteinExistence type="inferred from homology"/>
<organism evidence="20 21">
    <name type="scientific">Magnaporthiopsis poae (strain ATCC 64411 / 73-15)</name>
    <name type="common">Kentucky bluegrass fungus</name>
    <name type="synonym">Magnaporthe poae</name>
    <dbReference type="NCBI Taxonomy" id="644358"/>
    <lineage>
        <taxon>Eukaryota</taxon>
        <taxon>Fungi</taxon>
        <taxon>Dikarya</taxon>
        <taxon>Ascomycota</taxon>
        <taxon>Pezizomycotina</taxon>
        <taxon>Sordariomycetes</taxon>
        <taxon>Sordariomycetidae</taxon>
        <taxon>Magnaporthales</taxon>
        <taxon>Magnaporthaceae</taxon>
        <taxon>Magnaporthiopsis</taxon>
    </lineage>
</organism>
<dbReference type="EMBL" id="GL876968">
    <property type="protein sequence ID" value="KLU85694.1"/>
    <property type="molecule type" value="Genomic_DNA"/>
</dbReference>
<keyword evidence="8 15" id="KW-0479">Metal-binding</keyword>
<reference evidence="20" key="5">
    <citation type="submission" date="2015-06" db="UniProtKB">
        <authorList>
            <consortium name="EnsemblFungi"/>
        </authorList>
    </citation>
    <scope>IDENTIFICATION</scope>
    <source>
        <strain evidence="20">ATCC 64411</strain>
    </source>
</reference>
<reference evidence="19" key="3">
    <citation type="submission" date="2011-03" db="EMBL/GenBank/DDBJ databases">
        <title>Annotation of Magnaporthe poae ATCC 64411.</title>
        <authorList>
            <person name="Ma L.-J."/>
            <person name="Dead R."/>
            <person name="Young S.K."/>
            <person name="Zeng Q."/>
            <person name="Gargeya S."/>
            <person name="Fitzgerald M."/>
            <person name="Haas B."/>
            <person name="Abouelleil A."/>
            <person name="Alvarado L."/>
            <person name="Arachchi H.M."/>
            <person name="Berlin A."/>
            <person name="Brown A."/>
            <person name="Chapman S.B."/>
            <person name="Chen Z."/>
            <person name="Dunbar C."/>
            <person name="Freedman E."/>
            <person name="Gearin G."/>
            <person name="Gellesch M."/>
            <person name="Goldberg J."/>
            <person name="Griggs A."/>
            <person name="Gujja S."/>
            <person name="Heiman D."/>
            <person name="Howarth C."/>
            <person name="Larson L."/>
            <person name="Lui A."/>
            <person name="MacDonald P.J.P."/>
            <person name="Mehta T."/>
            <person name="Montmayeur A."/>
            <person name="Murphy C."/>
            <person name="Neiman D."/>
            <person name="Pearson M."/>
            <person name="Priest M."/>
            <person name="Roberts A."/>
            <person name="Saif S."/>
            <person name="Shea T."/>
            <person name="Shenoy N."/>
            <person name="Sisk P."/>
            <person name="Stolte C."/>
            <person name="Sykes S."/>
            <person name="Yandava C."/>
            <person name="Wortman J."/>
            <person name="Nusbaum C."/>
            <person name="Birren B."/>
        </authorList>
    </citation>
    <scope>NUCLEOTIDE SEQUENCE</scope>
    <source>
        <strain evidence="19">ATCC 64411</strain>
    </source>
</reference>
<dbReference type="Pfam" id="PF05730">
    <property type="entry name" value="CFEM"/>
    <property type="match status" value="1"/>
</dbReference>
<dbReference type="STRING" id="644358.A0A0C4DXG2"/>
<feature type="domain" description="CFEM" evidence="18">
    <location>
        <begin position="1"/>
        <end position="111"/>
    </location>
</feature>
<evidence type="ECO:0000256" key="3">
    <source>
        <dbReference type="ARBA" id="ARBA00010031"/>
    </source>
</evidence>
<evidence type="ECO:0000259" key="18">
    <source>
        <dbReference type="PROSITE" id="PS52012"/>
    </source>
</evidence>
<evidence type="ECO:0000256" key="14">
    <source>
        <dbReference type="ARBA" id="ARBA00023288"/>
    </source>
</evidence>
<evidence type="ECO:0000256" key="2">
    <source>
        <dbReference type="ARBA" id="ARBA00004613"/>
    </source>
</evidence>
<dbReference type="EnsemblFungi" id="MAPG_04715T0">
    <property type="protein sequence ID" value="MAPG_04715T0"/>
    <property type="gene ID" value="MAPG_04715"/>
</dbReference>
<keyword evidence="5" id="KW-0964">Secreted</keyword>
<dbReference type="GO" id="GO:0005576">
    <property type="term" value="C:extracellular region"/>
    <property type="evidence" value="ECO:0007669"/>
    <property type="project" value="UniProtKB-SubCell"/>
</dbReference>
<comment type="subcellular location">
    <subcellularLocation>
        <location evidence="1">Cell membrane</location>
        <topology evidence="1">Lipid-anchor</topology>
        <topology evidence="1">GPI-anchor</topology>
    </subcellularLocation>
    <subcellularLocation>
        <location evidence="2">Secreted</location>
    </subcellularLocation>
</comment>
<dbReference type="PANTHER" id="PTHR37928:SF2">
    <property type="entry name" value="GPI ANCHORED CFEM DOMAIN PROTEIN (AFU_ORTHOLOGUE AFUA_6G10580)"/>
    <property type="match status" value="1"/>
</dbReference>
<comment type="similarity">
    <text evidence="3">Belongs to the RBT5 family.</text>
</comment>
<evidence type="ECO:0000256" key="13">
    <source>
        <dbReference type="ARBA" id="ARBA00023180"/>
    </source>
</evidence>
<accession>A0A0C4DXG2</accession>
<feature type="chain" id="PRO_5009385547" description="CFEM domain-containing protein" evidence="17">
    <location>
        <begin position="19"/>
        <end position="188"/>
    </location>
</feature>
<reference evidence="20" key="4">
    <citation type="journal article" date="2015" name="G3 (Bethesda)">
        <title>Genome sequences of three phytopathogenic species of the Magnaporthaceae family of fungi.</title>
        <authorList>
            <person name="Okagaki L.H."/>
            <person name="Nunes C.C."/>
            <person name="Sailsbery J."/>
            <person name="Clay B."/>
            <person name="Brown D."/>
            <person name="John T."/>
            <person name="Oh Y."/>
            <person name="Young N."/>
            <person name="Fitzgerald M."/>
            <person name="Haas B.J."/>
            <person name="Zeng Q."/>
            <person name="Young S."/>
            <person name="Adiconis X."/>
            <person name="Fan L."/>
            <person name="Levin J.Z."/>
            <person name="Mitchell T.K."/>
            <person name="Okubara P.A."/>
            <person name="Farman M.L."/>
            <person name="Kohn L.M."/>
            <person name="Birren B."/>
            <person name="Ma L.-J."/>
            <person name="Dean R.A."/>
        </authorList>
    </citation>
    <scope>NUCLEOTIDE SEQUENCE</scope>
    <source>
        <strain evidence="20">ATCC 64411 / 73-15</strain>
    </source>
</reference>
<evidence type="ECO:0000256" key="11">
    <source>
        <dbReference type="ARBA" id="ARBA00023136"/>
    </source>
</evidence>
<comment type="caution">
    <text evidence="15">Lacks conserved residue(s) required for the propagation of feature annotation.</text>
</comment>
<dbReference type="InterPro" id="IPR051735">
    <property type="entry name" value="CFEM_domain"/>
</dbReference>
<sequence length="188" mass="18403">MKYSTALAAFAAAGLASAQSLNDVPQCARQCLGPVIKETGCSETDVSCLCKAENRSKVISSGTACVVQSCGQETAINEVLPAITRICSGAGGNTLLPGTTRVSTTGAATGTTRSGSVPTTTVPTVTSTGTTSLPIGVPTTRPGGTNNTSSTSTSTSASTTGTALPAGAPKLTGLGGAAMMALAFFAAY</sequence>
<keyword evidence="6 15" id="KW-0349">Heme</keyword>
<feature type="disulfide bond" evidence="15">
    <location>
        <begin position="41"/>
        <end position="48"/>
    </location>
</feature>
<evidence type="ECO:0000313" key="20">
    <source>
        <dbReference type="EnsemblFungi" id="MAPG_04715T0"/>
    </source>
</evidence>
<dbReference type="eggNOG" id="ENOG502SXQX">
    <property type="taxonomic scope" value="Eukaryota"/>
</dbReference>
<reference evidence="21" key="2">
    <citation type="submission" date="2010-05" db="EMBL/GenBank/DDBJ databases">
        <title>The genome sequence of Magnaporthe poae strain ATCC 64411.</title>
        <authorList>
            <person name="Ma L.-J."/>
            <person name="Dead R."/>
            <person name="Young S."/>
            <person name="Zeng Q."/>
            <person name="Koehrsen M."/>
            <person name="Alvarado L."/>
            <person name="Berlin A."/>
            <person name="Chapman S.B."/>
            <person name="Chen Z."/>
            <person name="Freedman E."/>
            <person name="Gellesch M."/>
            <person name="Goldberg J."/>
            <person name="Griggs A."/>
            <person name="Gujja S."/>
            <person name="Heilman E.R."/>
            <person name="Heiman D."/>
            <person name="Hepburn T."/>
            <person name="Howarth C."/>
            <person name="Jen D."/>
            <person name="Larson L."/>
            <person name="Mehta T."/>
            <person name="Neiman D."/>
            <person name="Pearson M."/>
            <person name="Roberts A."/>
            <person name="Saif S."/>
            <person name="Shea T."/>
            <person name="Shenoy N."/>
            <person name="Sisk P."/>
            <person name="Stolte C."/>
            <person name="Sykes S."/>
            <person name="Walk T."/>
            <person name="White J."/>
            <person name="Yandava C."/>
            <person name="Haas B."/>
            <person name="Nusbaum C."/>
            <person name="Birren B."/>
        </authorList>
    </citation>
    <scope>NUCLEOTIDE SEQUENCE [LARGE SCALE GENOMIC DNA]</scope>
    <source>
        <strain evidence="21">ATCC 64411 / 73-15</strain>
    </source>
</reference>
<evidence type="ECO:0000256" key="1">
    <source>
        <dbReference type="ARBA" id="ARBA00004609"/>
    </source>
</evidence>
<evidence type="ECO:0000256" key="4">
    <source>
        <dbReference type="ARBA" id="ARBA00022475"/>
    </source>
</evidence>
<dbReference type="PROSITE" id="PS52012">
    <property type="entry name" value="CFEM"/>
    <property type="match status" value="1"/>
</dbReference>
<evidence type="ECO:0000256" key="12">
    <source>
        <dbReference type="ARBA" id="ARBA00023157"/>
    </source>
</evidence>
<evidence type="ECO:0000256" key="5">
    <source>
        <dbReference type="ARBA" id="ARBA00022525"/>
    </source>
</evidence>
<feature type="region of interest" description="Disordered" evidence="16">
    <location>
        <begin position="98"/>
        <end position="167"/>
    </location>
</feature>
<keyword evidence="11" id="KW-0472">Membrane</keyword>
<dbReference type="SMART" id="SM00747">
    <property type="entry name" value="CFEM"/>
    <property type="match status" value="1"/>
</dbReference>
<dbReference type="Proteomes" id="UP000011715">
    <property type="component" value="Unassembled WGS sequence"/>
</dbReference>
<dbReference type="OMA" id="KGPEQAN"/>